<keyword evidence="2" id="KW-0472">Membrane</keyword>
<dbReference type="InterPro" id="IPR006665">
    <property type="entry name" value="OmpA-like"/>
</dbReference>
<dbReference type="InterPro" id="IPR050811">
    <property type="entry name" value="Phosphate_ABC_transporter"/>
</dbReference>
<gene>
    <name evidence="5" type="ORF">EZI54_01230</name>
</gene>
<keyword evidence="1 3" id="KW-0732">Signal</keyword>
<feature type="chain" id="PRO_5047271734" evidence="3">
    <location>
        <begin position="18"/>
        <end position="435"/>
    </location>
</feature>
<dbReference type="SUPFAM" id="SSF53850">
    <property type="entry name" value="Periplasmic binding protein-like II"/>
    <property type="match status" value="1"/>
</dbReference>
<dbReference type="EMBL" id="SJDL01000001">
    <property type="protein sequence ID" value="TBW59654.1"/>
    <property type="molecule type" value="Genomic_DNA"/>
</dbReference>
<dbReference type="CDD" id="cd13653">
    <property type="entry name" value="PBP2_phosphate_like_1"/>
    <property type="match status" value="1"/>
</dbReference>
<dbReference type="InterPro" id="IPR024370">
    <property type="entry name" value="PBP_domain"/>
</dbReference>
<organism evidence="5 6">
    <name type="scientific">Marinobacter halodurans</name>
    <dbReference type="NCBI Taxonomy" id="2528979"/>
    <lineage>
        <taxon>Bacteria</taxon>
        <taxon>Pseudomonadati</taxon>
        <taxon>Pseudomonadota</taxon>
        <taxon>Gammaproteobacteria</taxon>
        <taxon>Pseudomonadales</taxon>
        <taxon>Marinobacteraceae</taxon>
        <taxon>Marinobacter</taxon>
    </lineage>
</organism>
<evidence type="ECO:0000256" key="3">
    <source>
        <dbReference type="SAM" id="SignalP"/>
    </source>
</evidence>
<dbReference type="PROSITE" id="PS51123">
    <property type="entry name" value="OMPA_2"/>
    <property type="match status" value="1"/>
</dbReference>
<keyword evidence="6" id="KW-1185">Reference proteome</keyword>
<feature type="signal peptide" evidence="3">
    <location>
        <begin position="1"/>
        <end position="17"/>
    </location>
</feature>
<protein>
    <submittedName>
        <fullName evidence="5">Phosphate ABC transporter substrate-binding protein</fullName>
    </submittedName>
</protein>
<comment type="caution">
    <text evidence="5">The sequence shown here is derived from an EMBL/GenBank/DDBJ whole genome shotgun (WGS) entry which is preliminary data.</text>
</comment>
<sequence length="435" mass="47206">MLASATLLAITSSLASANDLEIHGSNTIGARLAPALIAGYLNQAGASGVAIKSTPIENEQRVTGQLHGQPFEARVEAHGSSTGFKGLLEGSAQIAAASRPARDSEVQLLASRTQLRDRASEHIIAIDGLAILVHPSNPVSQLQKETLAKIFAGQISNWKQVGGPDQTIHVYARDERSGTWDTFHHLVLGKQYNLTAQAKRYESNDQLSDDVSRDPAGIGFTGLASVRDSKVLAIADGDSAALLPTRLNVATEDYPLSRRLFLYSLGADDSPITRDFLEFVQGPRGQDIVQQTGYISQNIQAVEDDRGDSIPASLRALTHDFQRLSVNFRFAEGRTHLDNKAHRDLARLKRFLDAHQANGSDLMLIGYADKQANELRAQMISELRALSVKKALRQEQGINMSAYTGYGHYAPVAGSGGAEGASRNGRVEVWYRRED</sequence>
<dbReference type="Proteomes" id="UP000313645">
    <property type="component" value="Unassembled WGS sequence"/>
</dbReference>
<dbReference type="SUPFAM" id="SSF103088">
    <property type="entry name" value="OmpA-like"/>
    <property type="match status" value="1"/>
</dbReference>
<name>A0ABY1ZTS6_9GAMM</name>
<dbReference type="InterPro" id="IPR036737">
    <property type="entry name" value="OmpA-like_sf"/>
</dbReference>
<dbReference type="Pfam" id="PF00691">
    <property type="entry name" value="OmpA"/>
    <property type="match status" value="1"/>
</dbReference>
<reference evidence="5 6" key="1">
    <citation type="submission" date="2019-02" db="EMBL/GenBank/DDBJ databases">
        <title>Marinobacter halodurans sp. nov., a marine bacterium isolated from sea tidal flat.</title>
        <authorList>
            <person name="Yoo Y."/>
            <person name="Lee D.W."/>
            <person name="Kim B.S."/>
            <person name="Kim J.-J."/>
        </authorList>
    </citation>
    <scope>NUCLEOTIDE SEQUENCE [LARGE SCALE GENOMIC DNA]</scope>
    <source>
        <strain evidence="5 6">YJ-S3-2</strain>
    </source>
</reference>
<proteinExistence type="predicted"/>
<dbReference type="PANTHER" id="PTHR30570">
    <property type="entry name" value="PERIPLASMIC PHOSPHATE BINDING COMPONENT OF PHOSPHATE ABC TRANSPORTER"/>
    <property type="match status" value="1"/>
</dbReference>
<evidence type="ECO:0000259" key="4">
    <source>
        <dbReference type="PROSITE" id="PS51123"/>
    </source>
</evidence>
<dbReference type="PANTHER" id="PTHR30570:SF1">
    <property type="entry name" value="PHOSPHATE-BINDING PROTEIN PSTS"/>
    <property type="match status" value="1"/>
</dbReference>
<evidence type="ECO:0000313" key="6">
    <source>
        <dbReference type="Proteomes" id="UP000313645"/>
    </source>
</evidence>
<dbReference type="Gene3D" id="3.30.1330.60">
    <property type="entry name" value="OmpA-like domain"/>
    <property type="match status" value="1"/>
</dbReference>
<feature type="domain" description="OmpA-like" evidence="4">
    <location>
        <begin position="317"/>
        <end position="435"/>
    </location>
</feature>
<dbReference type="Pfam" id="PF12849">
    <property type="entry name" value="PBP_like_2"/>
    <property type="match status" value="1"/>
</dbReference>
<evidence type="ECO:0000313" key="5">
    <source>
        <dbReference type="EMBL" id="TBW59654.1"/>
    </source>
</evidence>
<evidence type="ECO:0000256" key="1">
    <source>
        <dbReference type="ARBA" id="ARBA00022729"/>
    </source>
</evidence>
<dbReference type="Gene3D" id="3.40.190.10">
    <property type="entry name" value="Periplasmic binding protein-like II"/>
    <property type="match status" value="2"/>
</dbReference>
<accession>A0ABY1ZTS6</accession>
<evidence type="ECO:0000256" key="2">
    <source>
        <dbReference type="PROSITE-ProRule" id="PRU00473"/>
    </source>
</evidence>